<evidence type="ECO:0000256" key="1">
    <source>
        <dbReference type="SAM" id="MobiDB-lite"/>
    </source>
</evidence>
<keyword evidence="2" id="KW-0472">Membrane</keyword>
<keyword evidence="2" id="KW-0812">Transmembrane</keyword>
<keyword evidence="4" id="KW-1185">Reference proteome</keyword>
<dbReference type="OrthoDB" id="262547at2759"/>
<evidence type="ECO:0000313" key="4">
    <source>
        <dbReference type="Proteomes" id="UP000799444"/>
    </source>
</evidence>
<sequence>MALTRRTRSVLQALVPLVLIVFFYVTFTFYFDGHGWAQLKSITFGSEEQVAGDAVSNTSTAHPSYTATSDVTQTTPNGHPYQTSTPPATSTSHQAIPQQTANATLLEQAAPYVDAIMNPADTTFSRLECPEPNLDRYAHLRDPPDAPINVRRPRYFFALDLHQSISILPRLLGTIISTMRYLGPENCVLSIVEGRSTDGTYEVLHSLAPALHRLGTRYIFQTSPLDPLDPSTDRITALAALRQRAVQDLTSNPSSYHPNTTVIFANDVALCVDDVLELLHQRIRQRAHMTCAMDWTYVGPDPTFYDVWIARGMTGDTFFRIPDDGSWDRAWDLFWNDEGAREAWGAGRPFQVFSCWNGVAVFTAEPLMRGKVGFRGSGEGECWQGEPKLFAKDMWWRGYGRIAVVPSVNVEYSDEAGRKIKELKGYTGSNVQKEGGEGLIEWEKKPPDLVK</sequence>
<gene>
    <name evidence="3" type="ORF">EJ04DRAFT_474474</name>
</gene>
<protein>
    <recommendedName>
        <fullName evidence="5">Alpha-1,3-mannosyltransferase CMT1</fullName>
    </recommendedName>
</protein>
<dbReference type="Pfam" id="PF11735">
    <property type="entry name" value="CAP59_mtransfer"/>
    <property type="match status" value="1"/>
</dbReference>
<accession>A0A9P4QSH0</accession>
<dbReference type="EMBL" id="ML996227">
    <property type="protein sequence ID" value="KAF2730042.1"/>
    <property type="molecule type" value="Genomic_DNA"/>
</dbReference>
<feature type="transmembrane region" description="Helical" evidence="2">
    <location>
        <begin position="12"/>
        <end position="31"/>
    </location>
</feature>
<proteinExistence type="predicted"/>
<evidence type="ECO:0008006" key="5">
    <source>
        <dbReference type="Google" id="ProtNLM"/>
    </source>
</evidence>
<feature type="region of interest" description="Disordered" evidence="1">
    <location>
        <begin position="54"/>
        <end position="95"/>
    </location>
</feature>
<evidence type="ECO:0000313" key="3">
    <source>
        <dbReference type="EMBL" id="KAF2730042.1"/>
    </source>
</evidence>
<feature type="non-terminal residue" evidence="3">
    <location>
        <position position="451"/>
    </location>
</feature>
<name>A0A9P4QSH0_9PLEO</name>
<organism evidence="3 4">
    <name type="scientific">Polyplosphaeria fusca</name>
    <dbReference type="NCBI Taxonomy" id="682080"/>
    <lineage>
        <taxon>Eukaryota</taxon>
        <taxon>Fungi</taxon>
        <taxon>Dikarya</taxon>
        <taxon>Ascomycota</taxon>
        <taxon>Pezizomycotina</taxon>
        <taxon>Dothideomycetes</taxon>
        <taxon>Pleosporomycetidae</taxon>
        <taxon>Pleosporales</taxon>
        <taxon>Tetraplosphaeriaceae</taxon>
        <taxon>Polyplosphaeria</taxon>
    </lineage>
</organism>
<comment type="caution">
    <text evidence="3">The sequence shown here is derived from an EMBL/GenBank/DDBJ whole genome shotgun (WGS) entry which is preliminary data.</text>
</comment>
<dbReference type="PANTHER" id="PTHR34144:SF5">
    <property type="entry name" value="ALPHA-1,3-MANNOSYLTRANSFERASE CMT1"/>
    <property type="match status" value="1"/>
</dbReference>
<reference evidence="3" key="1">
    <citation type="journal article" date="2020" name="Stud. Mycol.">
        <title>101 Dothideomycetes genomes: a test case for predicting lifestyles and emergence of pathogens.</title>
        <authorList>
            <person name="Haridas S."/>
            <person name="Albert R."/>
            <person name="Binder M."/>
            <person name="Bloem J."/>
            <person name="Labutti K."/>
            <person name="Salamov A."/>
            <person name="Andreopoulos B."/>
            <person name="Baker S."/>
            <person name="Barry K."/>
            <person name="Bills G."/>
            <person name="Bluhm B."/>
            <person name="Cannon C."/>
            <person name="Castanera R."/>
            <person name="Culley D."/>
            <person name="Daum C."/>
            <person name="Ezra D."/>
            <person name="Gonzalez J."/>
            <person name="Henrissat B."/>
            <person name="Kuo A."/>
            <person name="Liang C."/>
            <person name="Lipzen A."/>
            <person name="Lutzoni F."/>
            <person name="Magnuson J."/>
            <person name="Mondo S."/>
            <person name="Nolan M."/>
            <person name="Ohm R."/>
            <person name="Pangilinan J."/>
            <person name="Park H.-J."/>
            <person name="Ramirez L."/>
            <person name="Alfaro M."/>
            <person name="Sun H."/>
            <person name="Tritt A."/>
            <person name="Yoshinaga Y."/>
            <person name="Zwiers L.-H."/>
            <person name="Turgeon B."/>
            <person name="Goodwin S."/>
            <person name="Spatafora J."/>
            <person name="Crous P."/>
            <person name="Grigoriev I."/>
        </authorList>
    </citation>
    <scope>NUCLEOTIDE SEQUENCE</scope>
    <source>
        <strain evidence="3">CBS 125425</strain>
    </source>
</reference>
<feature type="compositionally biased region" description="Polar residues" evidence="1">
    <location>
        <begin position="55"/>
        <end position="95"/>
    </location>
</feature>
<evidence type="ECO:0000256" key="2">
    <source>
        <dbReference type="SAM" id="Phobius"/>
    </source>
</evidence>
<dbReference type="AlphaFoldDB" id="A0A9P4QSH0"/>
<dbReference type="Proteomes" id="UP000799444">
    <property type="component" value="Unassembled WGS sequence"/>
</dbReference>
<dbReference type="InterPro" id="IPR021047">
    <property type="entry name" value="Mannosyltransferase_CMT1"/>
</dbReference>
<keyword evidence="2" id="KW-1133">Transmembrane helix</keyword>
<dbReference type="PANTHER" id="PTHR34144">
    <property type="entry name" value="CHROMOSOME 8, WHOLE GENOME SHOTGUN SEQUENCE"/>
    <property type="match status" value="1"/>
</dbReference>